<dbReference type="InParanoid" id="A0A0D0DVJ0"/>
<reference evidence="3" key="2">
    <citation type="submission" date="2015-01" db="EMBL/GenBank/DDBJ databases">
        <title>Evolutionary Origins and Diversification of the Mycorrhizal Mutualists.</title>
        <authorList>
            <consortium name="DOE Joint Genome Institute"/>
            <consortium name="Mycorrhizal Genomics Consortium"/>
            <person name="Kohler A."/>
            <person name="Kuo A."/>
            <person name="Nagy L.G."/>
            <person name="Floudas D."/>
            <person name="Copeland A."/>
            <person name="Barry K.W."/>
            <person name="Cichocki N."/>
            <person name="Veneault-Fourrey C."/>
            <person name="LaButti K."/>
            <person name="Lindquist E.A."/>
            <person name="Lipzen A."/>
            <person name="Lundell T."/>
            <person name="Morin E."/>
            <person name="Murat C."/>
            <person name="Riley R."/>
            <person name="Ohm R."/>
            <person name="Sun H."/>
            <person name="Tunlid A."/>
            <person name="Henrissat B."/>
            <person name="Grigoriev I.V."/>
            <person name="Hibbett D.S."/>
            <person name="Martin F."/>
        </authorList>
    </citation>
    <scope>NUCLEOTIDE SEQUENCE [LARGE SCALE GENOMIC DNA]</scope>
    <source>
        <strain evidence="3">Ve08.2h10</strain>
    </source>
</reference>
<dbReference type="EMBL" id="KN824877">
    <property type="protein sequence ID" value="KIK98868.1"/>
    <property type="molecule type" value="Genomic_DNA"/>
</dbReference>
<gene>
    <name evidence="2" type="ORF">PAXRUDRAFT_823369</name>
</gene>
<dbReference type="Proteomes" id="UP000054538">
    <property type="component" value="Unassembled WGS sequence"/>
</dbReference>
<feature type="compositionally biased region" description="Basic residues" evidence="1">
    <location>
        <begin position="70"/>
        <end position="79"/>
    </location>
</feature>
<dbReference type="AlphaFoldDB" id="A0A0D0DVJ0"/>
<keyword evidence="3" id="KW-1185">Reference proteome</keyword>
<evidence type="ECO:0000313" key="3">
    <source>
        <dbReference type="Proteomes" id="UP000054538"/>
    </source>
</evidence>
<feature type="compositionally biased region" description="Acidic residues" evidence="1">
    <location>
        <begin position="26"/>
        <end position="39"/>
    </location>
</feature>
<name>A0A0D0DVJ0_9AGAM</name>
<protein>
    <submittedName>
        <fullName evidence="2">Uncharacterized protein</fullName>
    </submittedName>
</protein>
<feature type="region of interest" description="Disordered" evidence="1">
    <location>
        <begin position="1"/>
        <end position="96"/>
    </location>
</feature>
<sequence>MPKLHTDKVKFVSTSSVEARDINAVSDEDEGSGTEGSENDSEHDGNETDSSVQESEVDKDSESGVTPGPKRGHVKKQRGRLTNASNHTSSTDMRCV</sequence>
<organism evidence="2 3">
    <name type="scientific">Paxillus rubicundulus Ve08.2h10</name>
    <dbReference type="NCBI Taxonomy" id="930991"/>
    <lineage>
        <taxon>Eukaryota</taxon>
        <taxon>Fungi</taxon>
        <taxon>Dikarya</taxon>
        <taxon>Basidiomycota</taxon>
        <taxon>Agaricomycotina</taxon>
        <taxon>Agaricomycetes</taxon>
        <taxon>Agaricomycetidae</taxon>
        <taxon>Boletales</taxon>
        <taxon>Paxilineae</taxon>
        <taxon>Paxillaceae</taxon>
        <taxon>Paxillus</taxon>
    </lineage>
</organism>
<feature type="compositionally biased region" description="Polar residues" evidence="1">
    <location>
        <begin position="80"/>
        <end position="96"/>
    </location>
</feature>
<feature type="compositionally biased region" description="Basic and acidic residues" evidence="1">
    <location>
        <begin position="1"/>
        <end position="10"/>
    </location>
</feature>
<proteinExistence type="predicted"/>
<evidence type="ECO:0000256" key="1">
    <source>
        <dbReference type="SAM" id="MobiDB-lite"/>
    </source>
</evidence>
<accession>A0A0D0DVJ0</accession>
<reference evidence="2 3" key="1">
    <citation type="submission" date="2014-04" db="EMBL/GenBank/DDBJ databases">
        <authorList>
            <consortium name="DOE Joint Genome Institute"/>
            <person name="Kuo A."/>
            <person name="Kohler A."/>
            <person name="Jargeat P."/>
            <person name="Nagy L.G."/>
            <person name="Floudas D."/>
            <person name="Copeland A."/>
            <person name="Barry K.W."/>
            <person name="Cichocki N."/>
            <person name="Veneault-Fourrey C."/>
            <person name="LaButti K."/>
            <person name="Lindquist E.A."/>
            <person name="Lipzen A."/>
            <person name="Lundell T."/>
            <person name="Morin E."/>
            <person name="Murat C."/>
            <person name="Sun H."/>
            <person name="Tunlid A."/>
            <person name="Henrissat B."/>
            <person name="Grigoriev I.V."/>
            <person name="Hibbett D.S."/>
            <person name="Martin F."/>
            <person name="Nordberg H.P."/>
            <person name="Cantor M.N."/>
            <person name="Hua S.X."/>
        </authorList>
    </citation>
    <scope>NUCLEOTIDE SEQUENCE [LARGE SCALE GENOMIC DNA]</scope>
    <source>
        <strain evidence="2 3">Ve08.2h10</strain>
    </source>
</reference>
<evidence type="ECO:0000313" key="2">
    <source>
        <dbReference type="EMBL" id="KIK98868.1"/>
    </source>
</evidence>
<dbReference type="HOGENOM" id="CLU_2360363_0_0_1"/>